<sequence length="94" mass="11128">MYGYAHIQAMHQIASNRSINQIHLIWSKTAFLRLPRLYAHGQTQLADLYLTHFYWIEARKLFGVLESERGVHNTHINETERKYRLNLVENSMDG</sequence>
<dbReference type="GeneID" id="36399995"/>
<name>A0A0P1A995_PLAHL</name>
<protein>
    <submittedName>
        <fullName evidence="1">Uncharacterized protein</fullName>
    </submittedName>
</protein>
<dbReference type="Proteomes" id="UP000054928">
    <property type="component" value="Unassembled WGS sequence"/>
</dbReference>
<keyword evidence="2" id="KW-1185">Reference proteome</keyword>
<accession>A0A0P1A995</accession>
<organism evidence="1 2">
    <name type="scientific">Plasmopara halstedii</name>
    <name type="common">Downy mildew of sunflower</name>
    <dbReference type="NCBI Taxonomy" id="4781"/>
    <lineage>
        <taxon>Eukaryota</taxon>
        <taxon>Sar</taxon>
        <taxon>Stramenopiles</taxon>
        <taxon>Oomycota</taxon>
        <taxon>Peronosporomycetes</taxon>
        <taxon>Peronosporales</taxon>
        <taxon>Peronosporaceae</taxon>
        <taxon>Plasmopara</taxon>
    </lineage>
</organism>
<evidence type="ECO:0000313" key="1">
    <source>
        <dbReference type="EMBL" id="CEG37341.1"/>
    </source>
</evidence>
<proteinExistence type="predicted"/>
<evidence type="ECO:0000313" key="2">
    <source>
        <dbReference type="Proteomes" id="UP000054928"/>
    </source>
</evidence>
<dbReference type="RefSeq" id="XP_024573710.1">
    <property type="nucleotide sequence ID" value="XM_024722655.1"/>
</dbReference>
<dbReference type="EMBL" id="CCYD01000286">
    <property type="protein sequence ID" value="CEG37341.1"/>
    <property type="molecule type" value="Genomic_DNA"/>
</dbReference>
<reference evidence="2" key="1">
    <citation type="submission" date="2014-09" db="EMBL/GenBank/DDBJ databases">
        <authorList>
            <person name="Sharma Rahul"/>
            <person name="Thines Marco"/>
        </authorList>
    </citation>
    <scope>NUCLEOTIDE SEQUENCE [LARGE SCALE GENOMIC DNA]</scope>
</reference>
<dbReference type="AlphaFoldDB" id="A0A0P1A995"/>